<accession>A0A0W0VF05</accession>
<protein>
    <submittedName>
        <fullName evidence="2">Putative N-hydroxyarylamine O-acetyltransferase</fullName>
    </submittedName>
</protein>
<proteinExistence type="inferred from homology"/>
<comment type="similarity">
    <text evidence="1">Belongs to the arylamine N-acetyltransferase family.</text>
</comment>
<dbReference type="PATRIC" id="fig|45067.4.peg.2402"/>
<keyword evidence="3" id="KW-1185">Reference proteome</keyword>
<evidence type="ECO:0000313" key="2">
    <source>
        <dbReference type="EMBL" id="KTD18687.1"/>
    </source>
</evidence>
<dbReference type="InterPro" id="IPR001447">
    <property type="entry name" value="Arylamine_N-AcTrfase"/>
</dbReference>
<dbReference type="eggNOG" id="COG2162">
    <property type="taxonomic scope" value="Bacteria"/>
</dbReference>
<organism evidence="2 3">
    <name type="scientific">Legionella lansingensis</name>
    <dbReference type="NCBI Taxonomy" id="45067"/>
    <lineage>
        <taxon>Bacteria</taxon>
        <taxon>Pseudomonadati</taxon>
        <taxon>Pseudomonadota</taxon>
        <taxon>Gammaproteobacteria</taxon>
        <taxon>Legionellales</taxon>
        <taxon>Legionellaceae</taxon>
        <taxon>Legionella</taxon>
    </lineage>
</organism>
<dbReference type="RefSeq" id="WP_028372406.1">
    <property type="nucleotide sequence ID" value="NZ_CAAAJD010000040.1"/>
</dbReference>
<gene>
    <name evidence="2" type="ORF">Llan_2290</name>
</gene>
<dbReference type="GO" id="GO:0016407">
    <property type="term" value="F:acetyltransferase activity"/>
    <property type="evidence" value="ECO:0007669"/>
    <property type="project" value="InterPro"/>
</dbReference>
<dbReference type="STRING" id="45067.Llan_2290"/>
<dbReference type="InterPro" id="IPR053710">
    <property type="entry name" value="Arylamine_NAT_domain_sf"/>
</dbReference>
<dbReference type="EMBL" id="LNYI01000057">
    <property type="protein sequence ID" value="KTD18687.1"/>
    <property type="molecule type" value="Genomic_DNA"/>
</dbReference>
<keyword evidence="2" id="KW-0808">Transferase</keyword>
<dbReference type="Gene3D" id="3.30.2140.20">
    <property type="match status" value="1"/>
</dbReference>
<reference evidence="2 3" key="1">
    <citation type="submission" date="2015-11" db="EMBL/GenBank/DDBJ databases">
        <title>Genomic analysis of 38 Legionella species identifies large and diverse effector repertoires.</title>
        <authorList>
            <person name="Burstein D."/>
            <person name="Amaro F."/>
            <person name="Zusman T."/>
            <person name="Lifshitz Z."/>
            <person name="Cohen O."/>
            <person name="Gilbert J.A."/>
            <person name="Pupko T."/>
            <person name="Shuman H.A."/>
            <person name="Segal G."/>
        </authorList>
    </citation>
    <scope>NUCLEOTIDE SEQUENCE [LARGE SCALE GENOMIC DNA]</scope>
    <source>
        <strain evidence="2 3">ATCC 49751</strain>
    </source>
</reference>
<evidence type="ECO:0000256" key="1">
    <source>
        <dbReference type="ARBA" id="ARBA00006547"/>
    </source>
</evidence>
<dbReference type="Proteomes" id="UP000054869">
    <property type="component" value="Unassembled WGS sequence"/>
</dbReference>
<comment type="caution">
    <text evidence="2">The sequence shown here is derived from an EMBL/GenBank/DDBJ whole genome shotgun (WGS) entry which is preliminary data.</text>
</comment>
<dbReference type="InterPro" id="IPR038765">
    <property type="entry name" value="Papain-like_cys_pep_sf"/>
</dbReference>
<dbReference type="SUPFAM" id="SSF54001">
    <property type="entry name" value="Cysteine proteinases"/>
    <property type="match status" value="1"/>
</dbReference>
<name>A0A0W0VF05_9GAMM</name>
<dbReference type="AlphaFoldDB" id="A0A0W0VF05"/>
<dbReference type="OrthoDB" id="5645322at2"/>
<dbReference type="Pfam" id="PF00797">
    <property type="entry name" value="Acetyltransf_2"/>
    <property type="match status" value="1"/>
</dbReference>
<dbReference type="PANTHER" id="PTHR11786">
    <property type="entry name" value="N-HYDROXYARYLAMINE O-ACETYLTRANSFERASE"/>
    <property type="match status" value="1"/>
</dbReference>
<dbReference type="PANTHER" id="PTHR11786:SF0">
    <property type="entry name" value="ARYLAMINE N-ACETYLTRANSFERASE 4-RELATED"/>
    <property type="match status" value="1"/>
</dbReference>
<sequence>MKEIKLSSYLNKVGLAETNLMDLSPVARLNTLYTAHLLTFSYSNVKLRQASWEHPLKRKLRFEDYKNVFFEPVGGYCFQLAALLKDVLIKLEYTVDVCEARVLMGAEVNAKEILQLPPTHLVLKVTIGEQSYFLDPGLGNQSPRLPILVTGRDESVIQPPDEFRFYYLEQEKLYVLERMTEKGWLRLIQTDLCPLKQAKIEFNLMQLEQHVPTLGIRDEKFVMGRVLPQGRCSLFWLASSKQLKYIEKTTTENKEEILTDYDRAAQLVQDKFNIQTTSKELEKCCTSNKNKRGFLFFDHKPRHRWTVEFPLNERTISSMQSNLV</sequence>
<evidence type="ECO:0000313" key="3">
    <source>
        <dbReference type="Proteomes" id="UP000054869"/>
    </source>
</evidence>